<keyword evidence="1" id="KW-0805">Transcription regulation</keyword>
<dbReference type="SMART" id="SM00345">
    <property type="entry name" value="HTH_GNTR"/>
    <property type="match status" value="1"/>
</dbReference>
<evidence type="ECO:0000256" key="1">
    <source>
        <dbReference type="ARBA" id="ARBA00023015"/>
    </source>
</evidence>
<dbReference type="PANTHER" id="PTHR44846">
    <property type="entry name" value="MANNOSYL-D-GLYCERATE TRANSPORT/METABOLISM SYSTEM REPRESSOR MNGR-RELATED"/>
    <property type="match status" value="1"/>
</dbReference>
<dbReference type="GO" id="GO:0003700">
    <property type="term" value="F:DNA-binding transcription factor activity"/>
    <property type="evidence" value="ECO:0007669"/>
    <property type="project" value="InterPro"/>
</dbReference>
<dbReference type="SMART" id="SM00866">
    <property type="entry name" value="UTRA"/>
    <property type="match status" value="1"/>
</dbReference>
<protein>
    <recommendedName>
        <fullName evidence="4">HTH gntR-type domain-containing protein</fullName>
    </recommendedName>
</protein>
<dbReference type="InterPro" id="IPR011663">
    <property type="entry name" value="UTRA"/>
</dbReference>
<dbReference type="InterPro" id="IPR050679">
    <property type="entry name" value="Bact_HTH_transcr_reg"/>
</dbReference>
<dbReference type="AlphaFoldDB" id="A0A381XJC2"/>
<dbReference type="CDD" id="cd07377">
    <property type="entry name" value="WHTH_GntR"/>
    <property type="match status" value="1"/>
</dbReference>
<dbReference type="InterPro" id="IPR028978">
    <property type="entry name" value="Chorismate_lyase_/UTRA_dom_sf"/>
</dbReference>
<dbReference type="PANTHER" id="PTHR44846:SF1">
    <property type="entry name" value="MANNOSYL-D-GLYCERATE TRANSPORT_METABOLISM SYSTEM REPRESSOR MNGR-RELATED"/>
    <property type="match status" value="1"/>
</dbReference>
<proteinExistence type="predicted"/>
<dbReference type="EMBL" id="UINC01015313">
    <property type="protein sequence ID" value="SVA64571.1"/>
    <property type="molecule type" value="Genomic_DNA"/>
</dbReference>
<dbReference type="Pfam" id="PF00392">
    <property type="entry name" value="GntR"/>
    <property type="match status" value="1"/>
</dbReference>
<organism evidence="5">
    <name type="scientific">marine metagenome</name>
    <dbReference type="NCBI Taxonomy" id="408172"/>
    <lineage>
        <taxon>unclassified sequences</taxon>
        <taxon>metagenomes</taxon>
        <taxon>ecological metagenomes</taxon>
    </lineage>
</organism>
<sequence>VNHQSDNFIDPRTKASRYVRVYTALREWIKSGRDMPGSKIASEQEIGQMFGVSRITTRKAIDLLVEDELVYRMHGKGTYVSENAPQRANAANMAKRIRAARRVAGRSKVENLEISDVDADLRTTADLKLSKGSRVKKISYVRVFSGTRICYVESYIPTALGVNIEQSDLTHTTTLSMLEEQGIHIDSATEVISATLADASVARHLESNVGIPLLRIKQVVADLEERPVERFIVYYRADYYEHPASVHDRKDLDLVHGAAPASR</sequence>
<keyword evidence="2" id="KW-0238">DNA-binding</keyword>
<dbReference type="InterPro" id="IPR000524">
    <property type="entry name" value="Tscrpt_reg_HTH_GntR"/>
</dbReference>
<evidence type="ECO:0000313" key="5">
    <source>
        <dbReference type="EMBL" id="SVA64571.1"/>
    </source>
</evidence>
<name>A0A381XJC2_9ZZZZ</name>
<dbReference type="SUPFAM" id="SSF46785">
    <property type="entry name" value="Winged helix' DNA-binding domain"/>
    <property type="match status" value="1"/>
</dbReference>
<feature type="non-terminal residue" evidence="5">
    <location>
        <position position="1"/>
    </location>
</feature>
<evidence type="ECO:0000256" key="3">
    <source>
        <dbReference type="ARBA" id="ARBA00023163"/>
    </source>
</evidence>
<dbReference type="PROSITE" id="PS50949">
    <property type="entry name" value="HTH_GNTR"/>
    <property type="match status" value="1"/>
</dbReference>
<dbReference type="GO" id="GO:0045892">
    <property type="term" value="P:negative regulation of DNA-templated transcription"/>
    <property type="evidence" value="ECO:0007669"/>
    <property type="project" value="TreeGrafter"/>
</dbReference>
<dbReference type="InterPro" id="IPR036390">
    <property type="entry name" value="WH_DNA-bd_sf"/>
</dbReference>
<keyword evidence="3" id="KW-0804">Transcription</keyword>
<dbReference type="Pfam" id="PF07702">
    <property type="entry name" value="UTRA"/>
    <property type="match status" value="1"/>
</dbReference>
<dbReference type="GO" id="GO:0003677">
    <property type="term" value="F:DNA binding"/>
    <property type="evidence" value="ECO:0007669"/>
    <property type="project" value="UniProtKB-KW"/>
</dbReference>
<feature type="domain" description="HTH gntR-type" evidence="4">
    <location>
        <begin position="15"/>
        <end position="83"/>
    </location>
</feature>
<reference evidence="5" key="1">
    <citation type="submission" date="2018-05" db="EMBL/GenBank/DDBJ databases">
        <authorList>
            <person name="Lanie J.A."/>
            <person name="Ng W.-L."/>
            <person name="Kazmierczak K.M."/>
            <person name="Andrzejewski T.M."/>
            <person name="Davidsen T.M."/>
            <person name="Wayne K.J."/>
            <person name="Tettelin H."/>
            <person name="Glass J.I."/>
            <person name="Rusch D."/>
            <person name="Podicherti R."/>
            <person name="Tsui H.-C.T."/>
            <person name="Winkler M.E."/>
        </authorList>
    </citation>
    <scope>NUCLEOTIDE SEQUENCE</scope>
</reference>
<dbReference type="Gene3D" id="1.10.10.10">
    <property type="entry name" value="Winged helix-like DNA-binding domain superfamily/Winged helix DNA-binding domain"/>
    <property type="match status" value="1"/>
</dbReference>
<dbReference type="InterPro" id="IPR036388">
    <property type="entry name" value="WH-like_DNA-bd_sf"/>
</dbReference>
<evidence type="ECO:0000256" key="2">
    <source>
        <dbReference type="ARBA" id="ARBA00023125"/>
    </source>
</evidence>
<dbReference type="Gene3D" id="3.40.1410.10">
    <property type="entry name" value="Chorismate lyase-like"/>
    <property type="match status" value="1"/>
</dbReference>
<accession>A0A381XJC2</accession>
<evidence type="ECO:0000259" key="4">
    <source>
        <dbReference type="PROSITE" id="PS50949"/>
    </source>
</evidence>
<gene>
    <name evidence="5" type="ORF">METZ01_LOCUS117425</name>
</gene>
<dbReference type="SUPFAM" id="SSF64288">
    <property type="entry name" value="Chorismate lyase-like"/>
    <property type="match status" value="1"/>
</dbReference>
<dbReference type="PRINTS" id="PR00035">
    <property type="entry name" value="HTHGNTR"/>
</dbReference>